<name>A0A8X6J4D1_9ARAC</name>
<dbReference type="Proteomes" id="UP000886998">
    <property type="component" value="Unassembled WGS sequence"/>
</dbReference>
<protein>
    <submittedName>
        <fullName evidence="1">Uncharacterized protein</fullName>
    </submittedName>
</protein>
<reference evidence="1" key="1">
    <citation type="submission" date="2020-08" db="EMBL/GenBank/DDBJ databases">
        <title>Multicomponent nature underlies the extraordinary mechanical properties of spider dragline silk.</title>
        <authorList>
            <person name="Kono N."/>
            <person name="Nakamura H."/>
            <person name="Mori M."/>
            <person name="Yoshida Y."/>
            <person name="Ohtoshi R."/>
            <person name="Malay A.D."/>
            <person name="Moran D.A.P."/>
            <person name="Tomita M."/>
            <person name="Numata K."/>
            <person name="Arakawa K."/>
        </authorList>
    </citation>
    <scope>NUCLEOTIDE SEQUENCE</scope>
</reference>
<accession>A0A8X6J4D1</accession>
<evidence type="ECO:0000313" key="1">
    <source>
        <dbReference type="EMBL" id="GFS33821.1"/>
    </source>
</evidence>
<comment type="caution">
    <text evidence="1">The sequence shown here is derived from an EMBL/GenBank/DDBJ whole genome shotgun (WGS) entry which is preliminary data.</text>
</comment>
<dbReference type="AlphaFoldDB" id="A0A8X6J4D1"/>
<proteinExistence type="predicted"/>
<evidence type="ECO:0000313" key="2">
    <source>
        <dbReference type="Proteomes" id="UP000886998"/>
    </source>
</evidence>
<dbReference type="EMBL" id="BMAV01024541">
    <property type="protein sequence ID" value="GFS33821.1"/>
    <property type="molecule type" value="Genomic_DNA"/>
</dbReference>
<keyword evidence="2" id="KW-1185">Reference proteome</keyword>
<sequence length="94" mass="10714">MRFICPKKPVVLLFHLIEQQICKTLVQVEVRRFQFLVMLQLVGIPSQSYSQCSPYTSIRHSCLPRNFSSTTIPMCSNCQLGFHCLLHCHGNSSG</sequence>
<organism evidence="1 2">
    <name type="scientific">Trichonephila inaurata madagascariensis</name>
    <dbReference type="NCBI Taxonomy" id="2747483"/>
    <lineage>
        <taxon>Eukaryota</taxon>
        <taxon>Metazoa</taxon>
        <taxon>Ecdysozoa</taxon>
        <taxon>Arthropoda</taxon>
        <taxon>Chelicerata</taxon>
        <taxon>Arachnida</taxon>
        <taxon>Araneae</taxon>
        <taxon>Araneomorphae</taxon>
        <taxon>Entelegynae</taxon>
        <taxon>Araneoidea</taxon>
        <taxon>Nephilidae</taxon>
        <taxon>Trichonephila</taxon>
        <taxon>Trichonephila inaurata</taxon>
    </lineage>
</organism>
<gene>
    <name evidence="1" type="ORF">TNIN_104491</name>
</gene>